<evidence type="ECO:0000313" key="2">
    <source>
        <dbReference type="Proteomes" id="UP000515928"/>
    </source>
</evidence>
<sequence>MATNFIMLNVLIEREIAALKQEIQKAQTDFDINNYAVDYLIADRKETFQDMLMEHGMDASLIKLIDIDSCDAIQDYDDHYTEICSQSYELEVAQEYAKLCVDMMQILNVLQGRNPKDNIEGLIPQDAYKRYGHVEMLLLHSPYREWMHDITVFDVQRKIDETKFKFFNDQLRDRASSSATFVLALQYHLLLKNLQIYLKRPYKTIEVEPVIRRYYE</sequence>
<dbReference type="EMBL" id="CP060715">
    <property type="protein sequence ID" value="QNN60232.1"/>
    <property type="molecule type" value="Genomic_DNA"/>
</dbReference>
<protein>
    <submittedName>
        <fullName evidence="1">Uncharacterized protein</fullName>
    </submittedName>
</protein>
<keyword evidence="2" id="KW-1185">Reference proteome</keyword>
<evidence type="ECO:0000313" key="1">
    <source>
        <dbReference type="EMBL" id="QNN60232.1"/>
    </source>
</evidence>
<name>A0A7G9RXA7_9FIRM</name>
<reference evidence="1 2" key="1">
    <citation type="submission" date="2020-08" db="EMBL/GenBank/DDBJ databases">
        <title>Genome sequence of Erysipelothrix inopinata DSM 15511T.</title>
        <authorList>
            <person name="Hyun D.-W."/>
            <person name="Bae J.-W."/>
        </authorList>
    </citation>
    <scope>NUCLEOTIDE SEQUENCE [LARGE SCALE GENOMIC DNA]</scope>
    <source>
        <strain evidence="1 2">DSM 15511</strain>
    </source>
</reference>
<organism evidence="1 2">
    <name type="scientific">Erysipelothrix inopinata</name>
    <dbReference type="NCBI Taxonomy" id="225084"/>
    <lineage>
        <taxon>Bacteria</taxon>
        <taxon>Bacillati</taxon>
        <taxon>Bacillota</taxon>
        <taxon>Erysipelotrichia</taxon>
        <taxon>Erysipelotrichales</taxon>
        <taxon>Erysipelotrichaceae</taxon>
        <taxon>Erysipelothrix</taxon>
    </lineage>
</organism>
<dbReference type="AlphaFoldDB" id="A0A7G9RXA7"/>
<dbReference type="KEGG" id="eio:H9L01_07615"/>
<gene>
    <name evidence="1" type="ORF">H9L01_07615</name>
</gene>
<proteinExistence type="predicted"/>
<dbReference type="Proteomes" id="UP000515928">
    <property type="component" value="Chromosome"/>
</dbReference>
<dbReference type="RefSeq" id="WP_187533364.1">
    <property type="nucleotide sequence ID" value="NZ_CBCSHU010000018.1"/>
</dbReference>
<accession>A0A7G9RXA7</accession>